<dbReference type="Proteomes" id="UP000295645">
    <property type="component" value="Unassembled WGS sequence"/>
</dbReference>
<accession>A0A4R3YGM8</accession>
<comment type="caution">
    <text evidence="2">The sequence shown here is derived from an EMBL/GenBank/DDBJ whole genome shotgun (WGS) entry which is preliminary data.</text>
</comment>
<feature type="transmembrane region" description="Helical" evidence="1">
    <location>
        <begin position="73"/>
        <end position="95"/>
    </location>
</feature>
<gene>
    <name evidence="2" type="ORF">EC912_11256</name>
</gene>
<dbReference type="AlphaFoldDB" id="A0A4R3YGM8"/>
<evidence type="ECO:0000256" key="1">
    <source>
        <dbReference type="SAM" id="Phobius"/>
    </source>
</evidence>
<dbReference type="OrthoDB" id="963535at2"/>
<keyword evidence="3" id="KW-1185">Reference proteome</keyword>
<name>A0A4R3YGM8_9GAMM</name>
<organism evidence="2 3">
    <name type="scientific">Luteibacter rhizovicinus</name>
    <dbReference type="NCBI Taxonomy" id="242606"/>
    <lineage>
        <taxon>Bacteria</taxon>
        <taxon>Pseudomonadati</taxon>
        <taxon>Pseudomonadota</taxon>
        <taxon>Gammaproteobacteria</taxon>
        <taxon>Lysobacterales</taxon>
        <taxon>Rhodanobacteraceae</taxon>
        <taxon>Luteibacter</taxon>
    </lineage>
</organism>
<proteinExistence type="predicted"/>
<sequence length="107" mass="11165">MNDVLACAGAFFAGAFLFNAIPHLAAGLQGMPFPTPFSRPRGVGPSSPWVNVLWGMFNLIAGLILLTRHPVEVGANALFISACVGALALGSYTAVHFGRVRAQGTQP</sequence>
<keyword evidence="1" id="KW-0812">Transmembrane</keyword>
<reference evidence="2 3" key="1">
    <citation type="submission" date="2019-03" db="EMBL/GenBank/DDBJ databases">
        <title>Above-ground endophytic microbial communities from plants in different locations in the United States.</title>
        <authorList>
            <person name="Frank C."/>
        </authorList>
    </citation>
    <scope>NUCLEOTIDE SEQUENCE [LARGE SCALE GENOMIC DNA]</scope>
    <source>
        <strain evidence="2 3">LP_13_YM</strain>
    </source>
</reference>
<evidence type="ECO:0000313" key="2">
    <source>
        <dbReference type="EMBL" id="TCV91310.1"/>
    </source>
</evidence>
<keyword evidence="1" id="KW-1133">Transmembrane helix</keyword>
<evidence type="ECO:0000313" key="3">
    <source>
        <dbReference type="Proteomes" id="UP000295645"/>
    </source>
</evidence>
<protein>
    <recommendedName>
        <fullName evidence="4">Integral membrane protein</fullName>
    </recommendedName>
</protein>
<keyword evidence="1" id="KW-0472">Membrane</keyword>
<dbReference type="EMBL" id="SMCS01000012">
    <property type="protein sequence ID" value="TCV91310.1"/>
    <property type="molecule type" value="Genomic_DNA"/>
</dbReference>
<evidence type="ECO:0008006" key="4">
    <source>
        <dbReference type="Google" id="ProtNLM"/>
    </source>
</evidence>
<feature type="transmembrane region" description="Helical" evidence="1">
    <location>
        <begin position="49"/>
        <end position="66"/>
    </location>
</feature>